<feature type="transmembrane region" description="Helical" evidence="1">
    <location>
        <begin position="185"/>
        <end position="212"/>
    </location>
</feature>
<evidence type="ECO:0000313" key="4">
    <source>
        <dbReference type="Proteomes" id="UP001058974"/>
    </source>
</evidence>
<feature type="transmembrane region" description="Helical" evidence="1">
    <location>
        <begin position="70"/>
        <end position="92"/>
    </location>
</feature>
<proteinExistence type="predicted"/>
<dbReference type="EMBL" id="JAMSHJ010000003">
    <property type="protein sequence ID" value="KAI5427814.1"/>
    <property type="molecule type" value="Genomic_DNA"/>
</dbReference>
<feature type="transmembrane region" description="Helical" evidence="1">
    <location>
        <begin position="146"/>
        <end position="165"/>
    </location>
</feature>
<dbReference type="Gramene" id="Psat03G0300800-T1">
    <property type="protein sequence ID" value="KAI5427814.1"/>
    <property type="gene ID" value="KIW84_033008"/>
</dbReference>
<accession>A0A9D4XVI3</accession>
<keyword evidence="4" id="KW-1185">Reference proteome</keyword>
<dbReference type="EMBL" id="JAMSHJ010000003">
    <property type="protein sequence ID" value="KAI5427822.1"/>
    <property type="molecule type" value="Genomic_DNA"/>
</dbReference>
<name>A0A9D4XVI3_PEA</name>
<evidence type="ECO:0000256" key="1">
    <source>
        <dbReference type="SAM" id="Phobius"/>
    </source>
</evidence>
<keyword evidence="1" id="KW-1133">Transmembrane helix</keyword>
<protein>
    <submittedName>
        <fullName evidence="2">Uncharacterized protein</fullName>
    </submittedName>
</protein>
<reference evidence="2 4" key="1">
    <citation type="journal article" date="2022" name="Nat. Genet.">
        <title>Improved pea reference genome and pan-genome highlight genomic features and evolutionary characteristics.</title>
        <authorList>
            <person name="Yang T."/>
            <person name="Liu R."/>
            <person name="Luo Y."/>
            <person name="Hu S."/>
            <person name="Wang D."/>
            <person name="Wang C."/>
            <person name="Pandey M.K."/>
            <person name="Ge S."/>
            <person name="Xu Q."/>
            <person name="Li N."/>
            <person name="Li G."/>
            <person name="Huang Y."/>
            <person name="Saxena R.K."/>
            <person name="Ji Y."/>
            <person name="Li M."/>
            <person name="Yan X."/>
            <person name="He Y."/>
            <person name="Liu Y."/>
            <person name="Wang X."/>
            <person name="Xiang C."/>
            <person name="Varshney R.K."/>
            <person name="Ding H."/>
            <person name="Gao S."/>
            <person name="Zong X."/>
        </authorList>
    </citation>
    <scope>NUCLEOTIDE SEQUENCE [LARGE SCALE GENOMIC DNA]</scope>
    <source>
        <strain evidence="2 4">cv. Zhongwan 6</strain>
    </source>
</reference>
<dbReference type="Proteomes" id="UP001058974">
    <property type="component" value="Chromosome 3"/>
</dbReference>
<feature type="transmembrane region" description="Helical" evidence="1">
    <location>
        <begin position="112"/>
        <end position="139"/>
    </location>
</feature>
<keyword evidence="1" id="KW-0812">Transmembrane</keyword>
<keyword evidence="1" id="KW-0472">Membrane</keyword>
<sequence length="235" mass="26515">METPSDVNSFELLELNPNQQVRTQNVSAGVRRIFDEANRTTDVVLHNDFSWTSFISFAAGSMRDLPPKHYGFLLLLFGGILSYLTKTCAPLFDTFQAEKTTNTPESLLTLEGAFYAFFPQVAHITGFIMCWIITFILILPLRFAPQIFSGLLWLCSTIIYFVELVQKTSASGLHVAFGDSFKLHVFWFVIAQAFGFSFIIGLMVFLIVYLSWKFFHNGHTRAAEVGLNDVLSLAI</sequence>
<comment type="caution">
    <text evidence="2">The sequence shown here is derived from an EMBL/GenBank/DDBJ whole genome shotgun (WGS) entry which is preliminary data.</text>
</comment>
<evidence type="ECO:0000313" key="3">
    <source>
        <dbReference type="EMBL" id="KAI5427822.1"/>
    </source>
</evidence>
<gene>
    <name evidence="2" type="ORF">KIW84_033008</name>
    <name evidence="3" type="ORF">KIW84_033013</name>
</gene>
<evidence type="ECO:0000313" key="2">
    <source>
        <dbReference type="EMBL" id="KAI5427814.1"/>
    </source>
</evidence>
<dbReference type="Gramene" id="Psat03G0301300-T1">
    <property type="protein sequence ID" value="KAI5427822.1"/>
    <property type="gene ID" value="KIW84_033013"/>
</dbReference>
<dbReference type="AlphaFoldDB" id="A0A9D4XVI3"/>
<organism evidence="2 4">
    <name type="scientific">Pisum sativum</name>
    <name type="common">Garden pea</name>
    <name type="synonym">Lathyrus oleraceus</name>
    <dbReference type="NCBI Taxonomy" id="3888"/>
    <lineage>
        <taxon>Eukaryota</taxon>
        <taxon>Viridiplantae</taxon>
        <taxon>Streptophyta</taxon>
        <taxon>Embryophyta</taxon>
        <taxon>Tracheophyta</taxon>
        <taxon>Spermatophyta</taxon>
        <taxon>Magnoliopsida</taxon>
        <taxon>eudicotyledons</taxon>
        <taxon>Gunneridae</taxon>
        <taxon>Pentapetalae</taxon>
        <taxon>rosids</taxon>
        <taxon>fabids</taxon>
        <taxon>Fabales</taxon>
        <taxon>Fabaceae</taxon>
        <taxon>Papilionoideae</taxon>
        <taxon>50 kb inversion clade</taxon>
        <taxon>NPAAA clade</taxon>
        <taxon>Hologalegina</taxon>
        <taxon>IRL clade</taxon>
        <taxon>Fabeae</taxon>
        <taxon>Lathyrus</taxon>
    </lineage>
</organism>
<dbReference type="OrthoDB" id="1435679at2759"/>